<comment type="caution">
    <text evidence="1">The sequence shown here is derived from an EMBL/GenBank/DDBJ whole genome shotgun (WGS) entry which is preliminary data.</text>
</comment>
<proteinExistence type="predicted"/>
<name>A0ACC2T2T3_9FUNG</name>
<protein>
    <submittedName>
        <fullName evidence="1">WD repeat-containing protein 76</fullName>
    </submittedName>
</protein>
<dbReference type="Proteomes" id="UP001165960">
    <property type="component" value="Unassembled WGS sequence"/>
</dbReference>
<organism evidence="1 2">
    <name type="scientific">Entomophthora muscae</name>
    <dbReference type="NCBI Taxonomy" id="34485"/>
    <lineage>
        <taxon>Eukaryota</taxon>
        <taxon>Fungi</taxon>
        <taxon>Fungi incertae sedis</taxon>
        <taxon>Zoopagomycota</taxon>
        <taxon>Entomophthoromycotina</taxon>
        <taxon>Entomophthoromycetes</taxon>
        <taxon>Entomophthorales</taxon>
        <taxon>Entomophthoraceae</taxon>
        <taxon>Entomophthora</taxon>
    </lineage>
</organism>
<dbReference type="EMBL" id="QTSX02003692">
    <property type="protein sequence ID" value="KAJ9068766.1"/>
    <property type="molecule type" value="Genomic_DNA"/>
</dbReference>
<accession>A0ACC2T2T3</accession>
<evidence type="ECO:0000313" key="2">
    <source>
        <dbReference type="Proteomes" id="UP001165960"/>
    </source>
</evidence>
<keyword evidence="2" id="KW-1185">Reference proteome</keyword>
<gene>
    <name evidence="1" type="primary">WDR76_1</name>
    <name evidence="1" type="ORF">DSO57_1025346</name>
</gene>
<reference evidence="1" key="1">
    <citation type="submission" date="2022-04" db="EMBL/GenBank/DDBJ databases">
        <title>Genome of the entomopathogenic fungus Entomophthora muscae.</title>
        <authorList>
            <person name="Elya C."/>
            <person name="Lovett B.R."/>
            <person name="Lee E."/>
            <person name="Macias A.M."/>
            <person name="Hajek A.E."/>
            <person name="De Bivort B.L."/>
            <person name="Kasson M.T."/>
            <person name="De Fine Licht H.H."/>
            <person name="Stajich J.E."/>
        </authorList>
    </citation>
    <scope>NUCLEOTIDE SEQUENCE</scope>
    <source>
        <strain evidence="1">Berkeley</strain>
    </source>
</reference>
<evidence type="ECO:0000313" key="1">
    <source>
        <dbReference type="EMBL" id="KAJ9068766.1"/>
    </source>
</evidence>
<sequence>MVALRTSKTKINYNLKSSMKLAFRLGQENKKFITSFTEKLCKPAKAVKLSKEVPVEPKPRRGRPPKQATAILSKTISPRVSKNALSPTKKGVRGRPSKKSLADKASAERKSQITPIKRRGRPPKTCVPDSQVSESRTRKPKAKSSSLFDKKEKANSKITLPTFIPTKRSAKANKTLCAPMKLGPKVKGRIVKSVKPNLTIAARKASAKSQTPKVVSKEKANTNKPLTPVQPCGFIQDFDTKHVIDANNYAAIEPVTKGFPPSPKEKLPCPPQPRAPAPLTEYEKQRLETIRQNQAFLESLSLGAGFGMTASFIAPSKVEPIKAAVKPLVSKKKEAPLFEPRKSLRVQNMPAPKPLPLFEAAIKKPAHRAPKKRKFIQFKSRTNWDLPVDMKRQDLELSKKGKVAVPALAKSEALKICQKLSSLKLSDHDNYIHTSFPPERHVPREEEVISKLQELRLVTEPPVKLMHPIPTTLDVHSDSRRLLIAMGNREGQVALWDATDLLLGNDGEDSIASGGLLTTEAPHFLHQPHEQPILGLKFQPGHASRLLHAGGDGSLRSMDIVKGIDSGVCQLSVPSDSITGLDVKSATPYSAYFITSHGFLGHHDLRTTSHAAASSLHHIEPSAMRLWCLAQNPLSPHLMAVGSSERTLSLWDMRYMSANPTPITALGFAASVTSLDWDPRGTRLLSLSYDSQLRFYDVDELVGGEESHSVNMTGHHPHHGDPWRKGVPVQARFHPDPALDGCLAASGAEGPQVNFYSSPTGRSLGSYSGRNNLPAASPGIVAFHPSATLDSSSPLGSGMVLGTLSGRVLILV</sequence>